<dbReference type="GeneID" id="90592735"/>
<sequence>MIRVIYTWHVEPENLKLFIETWKVTTNKIHETVLGARGSFMLKNFENHKEIKTIARWKTMKDWRAFWGVKNPEQMQFMHELGKRVSVETYEVIDDYTQ</sequence>
<dbReference type="SUPFAM" id="SSF54909">
    <property type="entry name" value="Dimeric alpha+beta barrel"/>
    <property type="match status" value="1"/>
</dbReference>
<name>A0ABY0UMU2_9FLAO</name>
<evidence type="ECO:0008006" key="3">
    <source>
        <dbReference type="Google" id="ProtNLM"/>
    </source>
</evidence>
<dbReference type="EMBL" id="LT629754">
    <property type="protein sequence ID" value="SDS92083.1"/>
    <property type="molecule type" value="Genomic_DNA"/>
</dbReference>
<dbReference type="RefSeq" id="WP_091606050.1">
    <property type="nucleotide sequence ID" value="NZ_LT629754.1"/>
</dbReference>
<gene>
    <name evidence="1" type="ORF">SAMN05192545_2357</name>
</gene>
<keyword evidence="2" id="KW-1185">Reference proteome</keyword>
<dbReference type="InterPro" id="IPR011008">
    <property type="entry name" value="Dimeric_a/b-barrel"/>
</dbReference>
<protein>
    <recommendedName>
        <fullName evidence="3">Antibiotic biosynthesis monooxygenase</fullName>
    </recommendedName>
</protein>
<dbReference type="Proteomes" id="UP000199574">
    <property type="component" value="Chromosome I"/>
</dbReference>
<evidence type="ECO:0000313" key="1">
    <source>
        <dbReference type="EMBL" id="SDS92083.1"/>
    </source>
</evidence>
<dbReference type="Gene3D" id="3.30.70.100">
    <property type="match status" value="1"/>
</dbReference>
<proteinExistence type="predicted"/>
<reference evidence="1 2" key="1">
    <citation type="submission" date="2016-10" db="EMBL/GenBank/DDBJ databases">
        <authorList>
            <person name="Varghese N."/>
            <person name="Submissions S."/>
        </authorList>
    </citation>
    <scope>NUCLEOTIDE SEQUENCE [LARGE SCALE GENOMIC DNA]</scope>
    <source>
        <strain evidence="1 2">MAR_2009_60</strain>
    </source>
</reference>
<accession>A0ABY0UMU2</accession>
<organism evidence="1 2">
    <name type="scientific">Maribacter dokdonensis</name>
    <dbReference type="NCBI Taxonomy" id="320912"/>
    <lineage>
        <taxon>Bacteria</taxon>
        <taxon>Pseudomonadati</taxon>
        <taxon>Bacteroidota</taxon>
        <taxon>Flavobacteriia</taxon>
        <taxon>Flavobacteriales</taxon>
        <taxon>Flavobacteriaceae</taxon>
        <taxon>Maribacter</taxon>
    </lineage>
</organism>
<evidence type="ECO:0000313" key="2">
    <source>
        <dbReference type="Proteomes" id="UP000199574"/>
    </source>
</evidence>